<evidence type="ECO:0000313" key="4">
    <source>
        <dbReference type="Proteomes" id="UP000824134"/>
    </source>
</evidence>
<comment type="caution">
    <text evidence="3">The sequence shown here is derived from an EMBL/GenBank/DDBJ whole genome shotgun (WGS) entry which is preliminary data.</text>
</comment>
<protein>
    <submittedName>
        <fullName evidence="3">Uncharacterized protein</fullName>
    </submittedName>
</protein>
<dbReference type="Proteomes" id="UP000824134">
    <property type="component" value="Unassembled WGS sequence"/>
</dbReference>
<dbReference type="PROSITE" id="PS51257">
    <property type="entry name" value="PROKAR_LIPOPROTEIN"/>
    <property type="match status" value="1"/>
</dbReference>
<feature type="region of interest" description="Disordered" evidence="1">
    <location>
        <begin position="85"/>
        <end position="112"/>
    </location>
</feature>
<evidence type="ECO:0000256" key="1">
    <source>
        <dbReference type="SAM" id="MobiDB-lite"/>
    </source>
</evidence>
<keyword evidence="2" id="KW-0732">Signal</keyword>
<dbReference type="EMBL" id="DXCN01000040">
    <property type="protein sequence ID" value="HIY95001.1"/>
    <property type="molecule type" value="Genomic_DNA"/>
</dbReference>
<sequence length="291" mass="31229">MVKRSSIHKILVAVLVSASLVGCGVSNETDSTAGSESSVDIKAASSPDSQAIEKVNTLFSMAPAAQQAKEVATAQCLQEQNLTWPQRPTSQSFSIRSQLSPSPLSPEDAQQYGYQTPTTNVEQNLPAIDDASWAAYMGNPENGGISVEGVPGAIAADGCLAQSYKAVFGSAEAGVLFESGILNLPLPYVNAVKEDERYSDLIGLWRTCMKDHHGVEIDNPDLATIDTSMDSHQLAIYDAQCRQQVNFEEVTTDILNAYLTTFLADNEGVIDQLTQAKRIAEKNAPEILSKS</sequence>
<gene>
    <name evidence="3" type="ORF">H9821_04965</name>
</gene>
<evidence type="ECO:0000256" key="2">
    <source>
        <dbReference type="SAM" id="SignalP"/>
    </source>
</evidence>
<dbReference type="AlphaFoldDB" id="A0A9D1ZRC2"/>
<evidence type="ECO:0000313" key="3">
    <source>
        <dbReference type="EMBL" id="HIY95001.1"/>
    </source>
</evidence>
<feature type="compositionally biased region" description="Polar residues" evidence="1">
    <location>
        <begin position="85"/>
        <end position="102"/>
    </location>
</feature>
<feature type="signal peptide" evidence="2">
    <location>
        <begin position="1"/>
        <end position="24"/>
    </location>
</feature>
<proteinExistence type="predicted"/>
<name>A0A9D1ZRC2_9MICC</name>
<reference evidence="3" key="2">
    <citation type="submission" date="2021-04" db="EMBL/GenBank/DDBJ databases">
        <authorList>
            <person name="Gilroy R."/>
        </authorList>
    </citation>
    <scope>NUCLEOTIDE SEQUENCE</scope>
    <source>
        <strain evidence="3">ChiHjej12B11-9195</strain>
    </source>
</reference>
<feature type="chain" id="PRO_5039432979" evidence="2">
    <location>
        <begin position="25"/>
        <end position="291"/>
    </location>
</feature>
<organism evidence="3 4">
    <name type="scientific">Candidatus Rothia avicola</name>
    <dbReference type="NCBI Taxonomy" id="2840478"/>
    <lineage>
        <taxon>Bacteria</taxon>
        <taxon>Bacillati</taxon>
        <taxon>Actinomycetota</taxon>
        <taxon>Actinomycetes</taxon>
        <taxon>Micrococcales</taxon>
        <taxon>Micrococcaceae</taxon>
        <taxon>Rothia</taxon>
    </lineage>
</organism>
<reference evidence="3" key="1">
    <citation type="journal article" date="2021" name="PeerJ">
        <title>Extensive microbial diversity within the chicken gut microbiome revealed by metagenomics and culture.</title>
        <authorList>
            <person name="Gilroy R."/>
            <person name="Ravi A."/>
            <person name="Getino M."/>
            <person name="Pursley I."/>
            <person name="Horton D.L."/>
            <person name="Alikhan N.F."/>
            <person name="Baker D."/>
            <person name="Gharbi K."/>
            <person name="Hall N."/>
            <person name="Watson M."/>
            <person name="Adriaenssens E.M."/>
            <person name="Foster-Nyarko E."/>
            <person name="Jarju S."/>
            <person name="Secka A."/>
            <person name="Antonio M."/>
            <person name="Oren A."/>
            <person name="Chaudhuri R.R."/>
            <person name="La Ragione R."/>
            <person name="Hildebrand F."/>
            <person name="Pallen M.J."/>
        </authorList>
    </citation>
    <scope>NUCLEOTIDE SEQUENCE</scope>
    <source>
        <strain evidence="3">ChiHjej12B11-9195</strain>
    </source>
</reference>
<accession>A0A9D1ZRC2</accession>